<feature type="domain" description="Glycolipid transfer protein" evidence="2">
    <location>
        <begin position="17"/>
        <end position="157"/>
    </location>
</feature>
<dbReference type="GO" id="GO:1902387">
    <property type="term" value="F:ceramide 1-phosphate binding"/>
    <property type="evidence" value="ECO:0007669"/>
    <property type="project" value="TreeGrafter"/>
</dbReference>
<dbReference type="GO" id="GO:0005829">
    <property type="term" value="C:cytosol"/>
    <property type="evidence" value="ECO:0007669"/>
    <property type="project" value="TreeGrafter"/>
</dbReference>
<dbReference type="GO" id="GO:0016020">
    <property type="term" value="C:membrane"/>
    <property type="evidence" value="ECO:0007669"/>
    <property type="project" value="TreeGrafter"/>
</dbReference>
<evidence type="ECO:0000313" key="3">
    <source>
        <dbReference type="EMBL" id="GFY53463.1"/>
    </source>
</evidence>
<dbReference type="InterPro" id="IPR036497">
    <property type="entry name" value="GLTP_sf"/>
</dbReference>
<dbReference type="FunFam" id="1.10.3520.10:FF:000001">
    <property type="entry name" value="Pleckstrin domain-containing family A member 8"/>
    <property type="match status" value="1"/>
</dbReference>
<sequence>MFFKEISKFPPVEDGKIEFVPFIEASKGIVKFVELLGTLFTPVRQDVQGNINKLSQIHSSDEKKFSTVNDIIEVEIKEGKLGIDALLWLKRALEFVHVFLFSVVEDSKNDSHNESLSSFFQKAYEETLKPFHGMLVQKLFGWMVLAGPSRKSLMILLSNGEDPAPEDEIIEEMDSYIQQLGSNISAINNIFETHNLVFNQKV</sequence>
<evidence type="ECO:0000313" key="4">
    <source>
        <dbReference type="Proteomes" id="UP000886998"/>
    </source>
</evidence>
<dbReference type="Pfam" id="PF08718">
    <property type="entry name" value="GLTP"/>
    <property type="match status" value="1"/>
</dbReference>
<dbReference type="SUPFAM" id="SSF110004">
    <property type="entry name" value="Glycolipid transfer protein, GLTP"/>
    <property type="match status" value="1"/>
</dbReference>
<dbReference type="OrthoDB" id="205255at2759"/>
<dbReference type="Gene3D" id="1.10.3520.10">
    <property type="entry name" value="Glycolipid transfer protein"/>
    <property type="match status" value="1"/>
</dbReference>
<name>A0A8X7C486_9ARAC</name>
<evidence type="ECO:0000259" key="2">
    <source>
        <dbReference type="Pfam" id="PF08718"/>
    </source>
</evidence>
<keyword evidence="1" id="KW-0813">Transport</keyword>
<dbReference type="PANTHER" id="PTHR10219">
    <property type="entry name" value="GLYCOLIPID TRANSFER PROTEIN-RELATED"/>
    <property type="match status" value="1"/>
</dbReference>
<reference evidence="3" key="1">
    <citation type="submission" date="2020-08" db="EMBL/GenBank/DDBJ databases">
        <title>Multicomponent nature underlies the extraordinary mechanical properties of spider dragline silk.</title>
        <authorList>
            <person name="Kono N."/>
            <person name="Nakamura H."/>
            <person name="Mori M."/>
            <person name="Yoshida Y."/>
            <person name="Ohtoshi R."/>
            <person name="Malay A.D."/>
            <person name="Moran D.A.P."/>
            <person name="Tomita M."/>
            <person name="Numata K."/>
            <person name="Arakawa K."/>
        </authorList>
    </citation>
    <scope>NUCLEOTIDE SEQUENCE</scope>
</reference>
<dbReference type="EMBL" id="BMAV01009282">
    <property type="protein sequence ID" value="GFY53463.1"/>
    <property type="molecule type" value="Genomic_DNA"/>
</dbReference>
<dbReference type="AlphaFoldDB" id="A0A8X7C486"/>
<dbReference type="InterPro" id="IPR014830">
    <property type="entry name" value="Glycolipid_transfer_prot_dom"/>
</dbReference>
<dbReference type="GO" id="GO:1902388">
    <property type="term" value="F:ceramide 1-phosphate transfer activity"/>
    <property type="evidence" value="ECO:0007669"/>
    <property type="project" value="TreeGrafter"/>
</dbReference>
<dbReference type="PANTHER" id="PTHR10219:SF25">
    <property type="entry name" value="PLECKSTRIN HOMOLOGY DOMAIN-CONTAINING FAMILY A MEMBER 8"/>
    <property type="match status" value="1"/>
</dbReference>
<comment type="caution">
    <text evidence="3">The sequence shown here is derived from an EMBL/GenBank/DDBJ whole genome shotgun (WGS) entry which is preliminary data.</text>
</comment>
<organism evidence="3 4">
    <name type="scientific">Trichonephila inaurata madagascariensis</name>
    <dbReference type="NCBI Taxonomy" id="2747483"/>
    <lineage>
        <taxon>Eukaryota</taxon>
        <taxon>Metazoa</taxon>
        <taxon>Ecdysozoa</taxon>
        <taxon>Arthropoda</taxon>
        <taxon>Chelicerata</taxon>
        <taxon>Arachnida</taxon>
        <taxon>Araneae</taxon>
        <taxon>Araneomorphae</taxon>
        <taxon>Entelegynae</taxon>
        <taxon>Araneoidea</taxon>
        <taxon>Nephilidae</taxon>
        <taxon>Trichonephila</taxon>
        <taxon>Trichonephila inaurata</taxon>
    </lineage>
</organism>
<evidence type="ECO:0000256" key="1">
    <source>
        <dbReference type="ARBA" id="ARBA00022448"/>
    </source>
</evidence>
<keyword evidence="4" id="KW-1185">Reference proteome</keyword>
<gene>
    <name evidence="3" type="primary">Gltp</name>
    <name evidence="3" type="ORF">TNIN_306931</name>
</gene>
<protein>
    <submittedName>
        <fullName evidence="3">Glycolipid transfer protein</fullName>
    </submittedName>
</protein>
<proteinExistence type="predicted"/>
<dbReference type="Proteomes" id="UP000886998">
    <property type="component" value="Unassembled WGS sequence"/>
</dbReference>
<accession>A0A8X7C486</accession>